<proteinExistence type="predicted"/>
<reference evidence="1 2" key="1">
    <citation type="journal article" date="2019" name="Nat. Ecol. Evol.">
        <title>Megaphylogeny resolves global patterns of mushroom evolution.</title>
        <authorList>
            <person name="Varga T."/>
            <person name="Krizsan K."/>
            <person name="Foldi C."/>
            <person name="Dima B."/>
            <person name="Sanchez-Garcia M."/>
            <person name="Sanchez-Ramirez S."/>
            <person name="Szollosi G.J."/>
            <person name="Szarkandi J.G."/>
            <person name="Papp V."/>
            <person name="Albert L."/>
            <person name="Andreopoulos W."/>
            <person name="Angelini C."/>
            <person name="Antonin V."/>
            <person name="Barry K.W."/>
            <person name="Bougher N.L."/>
            <person name="Buchanan P."/>
            <person name="Buyck B."/>
            <person name="Bense V."/>
            <person name="Catcheside P."/>
            <person name="Chovatia M."/>
            <person name="Cooper J."/>
            <person name="Damon W."/>
            <person name="Desjardin D."/>
            <person name="Finy P."/>
            <person name="Geml J."/>
            <person name="Haridas S."/>
            <person name="Hughes K."/>
            <person name="Justo A."/>
            <person name="Karasinski D."/>
            <person name="Kautmanova I."/>
            <person name="Kiss B."/>
            <person name="Kocsube S."/>
            <person name="Kotiranta H."/>
            <person name="LaButti K.M."/>
            <person name="Lechner B.E."/>
            <person name="Liimatainen K."/>
            <person name="Lipzen A."/>
            <person name="Lukacs Z."/>
            <person name="Mihaltcheva S."/>
            <person name="Morgado L.N."/>
            <person name="Niskanen T."/>
            <person name="Noordeloos M.E."/>
            <person name="Ohm R.A."/>
            <person name="Ortiz-Santana B."/>
            <person name="Ovrebo C."/>
            <person name="Racz N."/>
            <person name="Riley R."/>
            <person name="Savchenko A."/>
            <person name="Shiryaev A."/>
            <person name="Soop K."/>
            <person name="Spirin V."/>
            <person name="Szebenyi C."/>
            <person name="Tomsovsky M."/>
            <person name="Tulloss R.E."/>
            <person name="Uehling J."/>
            <person name="Grigoriev I.V."/>
            <person name="Vagvolgyi C."/>
            <person name="Papp T."/>
            <person name="Martin F.M."/>
            <person name="Miettinen O."/>
            <person name="Hibbett D.S."/>
            <person name="Nagy L.G."/>
        </authorList>
    </citation>
    <scope>NUCLEOTIDE SEQUENCE [LARGE SCALE GENOMIC DNA]</scope>
    <source>
        <strain evidence="1 2">CBS 962.96</strain>
    </source>
</reference>
<evidence type="ECO:0000313" key="1">
    <source>
        <dbReference type="EMBL" id="THU84911.1"/>
    </source>
</evidence>
<organism evidence="1 2">
    <name type="scientific">Dendrothele bispora (strain CBS 962.96)</name>
    <dbReference type="NCBI Taxonomy" id="1314807"/>
    <lineage>
        <taxon>Eukaryota</taxon>
        <taxon>Fungi</taxon>
        <taxon>Dikarya</taxon>
        <taxon>Basidiomycota</taxon>
        <taxon>Agaricomycotina</taxon>
        <taxon>Agaricomycetes</taxon>
        <taxon>Agaricomycetidae</taxon>
        <taxon>Agaricales</taxon>
        <taxon>Agaricales incertae sedis</taxon>
        <taxon>Dendrothele</taxon>
    </lineage>
</organism>
<dbReference type="EMBL" id="ML179574">
    <property type="protein sequence ID" value="THU84911.1"/>
    <property type="molecule type" value="Genomic_DNA"/>
</dbReference>
<protein>
    <recommendedName>
        <fullName evidence="3">F-box domain-containing protein</fullName>
    </recommendedName>
</protein>
<dbReference type="Proteomes" id="UP000297245">
    <property type="component" value="Unassembled WGS sequence"/>
</dbReference>
<dbReference type="OrthoDB" id="2894750at2759"/>
<gene>
    <name evidence="1" type="ORF">K435DRAFT_764688</name>
</gene>
<name>A0A4S8L8N1_DENBC</name>
<evidence type="ECO:0000313" key="2">
    <source>
        <dbReference type="Proteomes" id="UP000297245"/>
    </source>
</evidence>
<evidence type="ECO:0008006" key="3">
    <source>
        <dbReference type="Google" id="ProtNLM"/>
    </source>
</evidence>
<dbReference type="AlphaFoldDB" id="A0A4S8L8N1"/>
<accession>A0A4S8L8N1</accession>
<keyword evidence="2" id="KW-1185">Reference proteome</keyword>
<sequence>MRYVSQFQMFRCLRSTAIQIDDKKDLKVLRTVNSDFCSLLDPILFSTIQIRLEDTKVSDAFEKLKVLSRDPSRISPHVQKLDFRSPVNSQGEGNGLMKTLGLQKSPKVQKKASLLLLKAIQSWKNLCVVNFRYWNDFPELWRILESEKIHLQDITVYFSTDQAFLQYLASYSGLVHLRTHQILYTRSSITSYFLTKALPKHTGSLQTLDLYPIEEGSQWSFGKHSLPILSKCLELRSLSVCVDADDIHAPNSKEDVVTMCLNLAHTLPRLSTLTIDPARGQSKRFPRQRTCVPDAPYRAHERKTYDEIVTRVSNFKPPLASKTSTFEVIIDRQSYKIQVDKTSSSGVVAAYRPIPELSEIV</sequence>